<dbReference type="InterPro" id="IPR036249">
    <property type="entry name" value="Thioredoxin-like_sf"/>
</dbReference>
<evidence type="ECO:0000313" key="1">
    <source>
        <dbReference type="EMBL" id="MBC2693487.1"/>
    </source>
</evidence>
<reference evidence="1 2" key="1">
    <citation type="submission" date="2020-08" db="EMBL/GenBank/DDBJ databases">
        <title>Pseudomonas sp. nov.</title>
        <authorList>
            <person name="Gieschler S."/>
            <person name="Fiedler G."/>
            <person name="Brinks E."/>
            <person name="Boehnlein C."/>
            <person name="Franz C.M.A.P."/>
            <person name="Kabisch J."/>
        </authorList>
    </citation>
    <scope>NUCLEOTIDE SEQUENCE [LARGE SCALE GENOMIC DNA]</scope>
    <source>
        <strain evidence="1 2">MBT-1</strain>
    </source>
</reference>
<gene>
    <name evidence="1" type="ORF">H7995_27290</name>
</gene>
<dbReference type="AlphaFoldDB" id="A0A7X1L0E6"/>
<accession>A0A7X1L0E6</accession>
<dbReference type="EMBL" id="JACMYG010000053">
    <property type="protein sequence ID" value="MBC2693487.1"/>
    <property type="molecule type" value="Genomic_DNA"/>
</dbReference>
<proteinExistence type="predicted"/>
<name>A0A7X1L0E6_9PSED</name>
<keyword evidence="2" id="KW-1185">Reference proteome</keyword>
<evidence type="ECO:0008006" key="3">
    <source>
        <dbReference type="Google" id="ProtNLM"/>
    </source>
</evidence>
<dbReference type="SUPFAM" id="SSF52833">
    <property type="entry name" value="Thioredoxin-like"/>
    <property type="match status" value="1"/>
</dbReference>
<organism evidence="1 2">
    <name type="scientific">Pseudomonas kielensis</name>
    <dbReference type="NCBI Taxonomy" id="2762577"/>
    <lineage>
        <taxon>Bacteria</taxon>
        <taxon>Pseudomonadati</taxon>
        <taxon>Pseudomonadota</taxon>
        <taxon>Gammaproteobacteria</taxon>
        <taxon>Pseudomonadales</taxon>
        <taxon>Pseudomonadaceae</taxon>
        <taxon>Pseudomonas</taxon>
    </lineage>
</organism>
<protein>
    <recommendedName>
        <fullName evidence="3">Alkyl hydroperoxide reductase subunit C/ Thiol specific antioxidant domain-containing protein</fullName>
    </recommendedName>
</protein>
<dbReference type="Proteomes" id="UP000526003">
    <property type="component" value="Unassembled WGS sequence"/>
</dbReference>
<dbReference type="RefSeq" id="WP_125919912.1">
    <property type="nucleotide sequence ID" value="NZ_JACMYG010000053.1"/>
</dbReference>
<dbReference type="Gene3D" id="3.40.30.10">
    <property type="entry name" value="Glutaredoxin"/>
    <property type="match status" value="1"/>
</dbReference>
<evidence type="ECO:0000313" key="2">
    <source>
        <dbReference type="Proteomes" id="UP000526003"/>
    </source>
</evidence>
<sequence length="139" mass="14492">MSTASSTVPPTSRDIPRCCFLLSTWCGSCAAGLRSLNAHADELRASGLQLTILKTYRNEGGDGPAIDAFAAKWAPALDTANVTLGNASAQLEAAYNPSHVPDIYYLIDAQGTVQAVDSAPSATLDEILAFAHQPAGQSQ</sequence>
<comment type="caution">
    <text evidence="1">The sequence shown here is derived from an EMBL/GenBank/DDBJ whole genome shotgun (WGS) entry which is preliminary data.</text>
</comment>